<evidence type="ECO:0000313" key="2">
    <source>
        <dbReference type="Proteomes" id="UP001153332"/>
    </source>
</evidence>
<sequence length="80" mass="8442">MGWEKGTIQQTLARPASRKEASNPHASAGGGAGLGADMKPPALGSNDEISQLGQKERTLRTANYVARAHRSLMLTLPTLT</sequence>
<gene>
    <name evidence="1" type="ORF">O1611_g9971</name>
</gene>
<reference evidence="1" key="1">
    <citation type="submission" date="2022-12" db="EMBL/GenBank/DDBJ databases">
        <title>Genome Sequence of Lasiodiplodia mahajangana.</title>
        <authorList>
            <person name="Buettner E."/>
        </authorList>
    </citation>
    <scope>NUCLEOTIDE SEQUENCE</scope>
    <source>
        <strain evidence="1">VT137</strain>
    </source>
</reference>
<accession>A0ACC2J3A6</accession>
<dbReference type="EMBL" id="JAPUUL010003691">
    <property type="protein sequence ID" value="KAJ8121934.1"/>
    <property type="molecule type" value="Genomic_DNA"/>
</dbReference>
<name>A0ACC2J3A6_9PEZI</name>
<organism evidence="1 2">
    <name type="scientific">Lasiodiplodia mahajangana</name>
    <dbReference type="NCBI Taxonomy" id="1108764"/>
    <lineage>
        <taxon>Eukaryota</taxon>
        <taxon>Fungi</taxon>
        <taxon>Dikarya</taxon>
        <taxon>Ascomycota</taxon>
        <taxon>Pezizomycotina</taxon>
        <taxon>Dothideomycetes</taxon>
        <taxon>Dothideomycetes incertae sedis</taxon>
        <taxon>Botryosphaeriales</taxon>
        <taxon>Botryosphaeriaceae</taxon>
        <taxon>Lasiodiplodia</taxon>
    </lineage>
</organism>
<comment type="caution">
    <text evidence="1">The sequence shown here is derived from an EMBL/GenBank/DDBJ whole genome shotgun (WGS) entry which is preliminary data.</text>
</comment>
<dbReference type="Proteomes" id="UP001153332">
    <property type="component" value="Unassembled WGS sequence"/>
</dbReference>
<protein>
    <submittedName>
        <fullName evidence="1">Uncharacterized protein</fullName>
    </submittedName>
</protein>
<keyword evidence="2" id="KW-1185">Reference proteome</keyword>
<evidence type="ECO:0000313" key="1">
    <source>
        <dbReference type="EMBL" id="KAJ8121934.1"/>
    </source>
</evidence>
<proteinExistence type="predicted"/>